<dbReference type="InterPro" id="IPR031316">
    <property type="entry name" value="FlgM_C"/>
</dbReference>
<evidence type="ECO:0000259" key="1">
    <source>
        <dbReference type="Pfam" id="PF04316"/>
    </source>
</evidence>
<name>E6PZE4_9ZZZZ</name>
<organism evidence="2">
    <name type="scientific">mine drainage metagenome</name>
    <dbReference type="NCBI Taxonomy" id="410659"/>
    <lineage>
        <taxon>unclassified sequences</taxon>
        <taxon>metagenomes</taxon>
        <taxon>ecological metagenomes</taxon>
    </lineage>
</organism>
<protein>
    <recommendedName>
        <fullName evidence="1">Anti-sigma-28 factor FlgM C-terminal domain-containing protein</fullName>
    </recommendedName>
</protein>
<dbReference type="InterPro" id="IPR035890">
    <property type="entry name" value="Anti-sigma-28_factor_FlgM_sf"/>
</dbReference>
<dbReference type="AlphaFoldDB" id="E6PZE4"/>
<sequence>MNIRNVMDNSNLTRGAGAIADISAVSPAASPGGVLSGGQVSGQVAGDQARVSNAASQMSESALGSALGSDIRMSKVISVQGALAAGTYQVPAVEVANKVIQSMLPPE</sequence>
<evidence type="ECO:0000313" key="2">
    <source>
        <dbReference type="EMBL" id="CBI00303.1"/>
    </source>
</evidence>
<accession>E6PZE4</accession>
<dbReference type="Pfam" id="PF04316">
    <property type="entry name" value="FlgM"/>
    <property type="match status" value="1"/>
</dbReference>
<gene>
    <name evidence="2" type="ORF">CARN3_1317</name>
</gene>
<reference evidence="2" key="1">
    <citation type="submission" date="2009-10" db="EMBL/GenBank/DDBJ databases">
        <title>Diversity of trophic interactions inside an arsenic-rich microbial ecosystem.</title>
        <authorList>
            <person name="Bertin P.N."/>
            <person name="Heinrich-Salmeron A."/>
            <person name="Pelletier E."/>
            <person name="Goulhen-Chollet F."/>
            <person name="Arsene-Ploetze F."/>
            <person name="Gallien S."/>
            <person name="Calteau A."/>
            <person name="Vallenet D."/>
            <person name="Casiot C."/>
            <person name="Chane-Woon-Ming B."/>
            <person name="Giloteaux L."/>
            <person name="Barakat M."/>
            <person name="Bonnefoy V."/>
            <person name="Bruneel O."/>
            <person name="Chandler M."/>
            <person name="Cleiss J."/>
            <person name="Duran R."/>
            <person name="Elbaz-Poulichet F."/>
            <person name="Fonknechten N."/>
            <person name="Lauga B."/>
            <person name="Mornico D."/>
            <person name="Ortet P."/>
            <person name="Schaeffer C."/>
            <person name="Siguier P."/>
            <person name="Alexander Thil Smith A."/>
            <person name="Van Dorsselaer A."/>
            <person name="Weissenbach J."/>
            <person name="Medigue C."/>
            <person name="Le Paslier D."/>
        </authorList>
    </citation>
    <scope>NUCLEOTIDE SEQUENCE</scope>
</reference>
<proteinExistence type="predicted"/>
<comment type="caution">
    <text evidence="2">The sequence shown here is derived from an EMBL/GenBank/DDBJ whole genome shotgun (WGS) entry which is preliminary data.</text>
</comment>
<dbReference type="EMBL" id="CABN01000120">
    <property type="protein sequence ID" value="CBI00303.1"/>
    <property type="molecule type" value="Genomic_DNA"/>
</dbReference>
<feature type="domain" description="Anti-sigma-28 factor FlgM C-terminal" evidence="1">
    <location>
        <begin position="47"/>
        <end position="100"/>
    </location>
</feature>
<dbReference type="SUPFAM" id="SSF101498">
    <property type="entry name" value="Anti-sigma factor FlgM"/>
    <property type="match status" value="1"/>
</dbReference>